<feature type="region of interest" description="Disordered" evidence="1">
    <location>
        <begin position="1"/>
        <end position="44"/>
    </location>
</feature>
<feature type="compositionally biased region" description="Low complexity" evidence="1">
    <location>
        <begin position="564"/>
        <end position="579"/>
    </location>
</feature>
<name>A0A2P6TD15_CHLSO</name>
<dbReference type="InterPro" id="IPR029021">
    <property type="entry name" value="Prot-tyrosine_phosphatase-like"/>
</dbReference>
<dbReference type="GO" id="GO:0006370">
    <property type="term" value="P:7-methylguanosine mRNA capping"/>
    <property type="evidence" value="ECO:0007669"/>
    <property type="project" value="TreeGrafter"/>
</dbReference>
<gene>
    <name evidence="3" type="ORF">C2E21_9000</name>
</gene>
<evidence type="ECO:0000313" key="4">
    <source>
        <dbReference type="Proteomes" id="UP000239899"/>
    </source>
</evidence>
<dbReference type="Gene3D" id="3.90.190.10">
    <property type="entry name" value="Protein tyrosine phosphatase superfamily"/>
    <property type="match status" value="1"/>
</dbReference>
<feature type="domain" description="Tyrosine specific protein phosphatases" evidence="2">
    <location>
        <begin position="148"/>
        <end position="219"/>
    </location>
</feature>
<protein>
    <submittedName>
        <fullName evidence="3">RNA RNP complex-1-interacting phosphatase</fullName>
    </submittedName>
</protein>
<feature type="compositionally biased region" description="Low complexity" evidence="1">
    <location>
        <begin position="266"/>
        <end position="281"/>
    </location>
</feature>
<accession>A0A2P6TD15</accession>
<dbReference type="InterPro" id="IPR000387">
    <property type="entry name" value="Tyr_Pase_dom"/>
</dbReference>
<feature type="compositionally biased region" description="Low complexity" evidence="1">
    <location>
        <begin position="417"/>
        <end position="426"/>
    </location>
</feature>
<evidence type="ECO:0000256" key="1">
    <source>
        <dbReference type="SAM" id="MobiDB-lite"/>
    </source>
</evidence>
<evidence type="ECO:0000313" key="3">
    <source>
        <dbReference type="EMBL" id="PRW20528.1"/>
    </source>
</evidence>
<feature type="region of interest" description="Disordered" evidence="1">
    <location>
        <begin position="266"/>
        <end position="364"/>
    </location>
</feature>
<dbReference type="InterPro" id="IPR051029">
    <property type="entry name" value="mRNA_Capping_Enz/RNA_Phosphat"/>
</dbReference>
<dbReference type="PANTHER" id="PTHR10367">
    <property type="entry name" value="MRNA-CAPPING ENZYME"/>
    <property type="match status" value="1"/>
</dbReference>
<feature type="region of interest" description="Disordered" evidence="1">
    <location>
        <begin position="661"/>
        <end position="696"/>
    </location>
</feature>
<dbReference type="SUPFAM" id="SSF52799">
    <property type="entry name" value="(Phosphotyrosine protein) phosphatases II"/>
    <property type="match status" value="1"/>
</dbReference>
<feature type="region of interest" description="Disordered" evidence="1">
    <location>
        <begin position="835"/>
        <end position="884"/>
    </location>
</feature>
<dbReference type="InterPro" id="IPR016130">
    <property type="entry name" value="Tyr_Pase_AS"/>
</dbReference>
<reference evidence="3 4" key="1">
    <citation type="journal article" date="2018" name="Plant J.">
        <title>Genome sequences of Chlorella sorokiniana UTEX 1602 and Micractinium conductrix SAG 241.80: implications to maltose excretion by a green alga.</title>
        <authorList>
            <person name="Arriola M.B."/>
            <person name="Velmurugan N."/>
            <person name="Zhang Y."/>
            <person name="Plunkett M.H."/>
            <person name="Hondzo H."/>
            <person name="Barney B.M."/>
        </authorList>
    </citation>
    <scope>NUCLEOTIDE SEQUENCE [LARGE SCALE GENOMIC DNA]</scope>
    <source>
        <strain evidence="4">UTEX 1602</strain>
    </source>
</reference>
<dbReference type="STRING" id="3076.A0A2P6TD15"/>
<dbReference type="InterPro" id="IPR002347">
    <property type="entry name" value="SDR_fam"/>
</dbReference>
<dbReference type="GO" id="GO:0016787">
    <property type="term" value="F:hydrolase activity"/>
    <property type="evidence" value="ECO:0007669"/>
    <property type="project" value="UniProtKB-ARBA"/>
</dbReference>
<dbReference type="AlphaFoldDB" id="A0A2P6TD15"/>
<feature type="region of interest" description="Disordered" evidence="1">
    <location>
        <begin position="550"/>
        <end position="638"/>
    </location>
</feature>
<evidence type="ECO:0000259" key="2">
    <source>
        <dbReference type="PROSITE" id="PS50056"/>
    </source>
</evidence>
<dbReference type="PROSITE" id="PS00383">
    <property type="entry name" value="TYR_PHOSPHATASE_1"/>
    <property type="match status" value="1"/>
</dbReference>
<dbReference type="InterPro" id="IPR036291">
    <property type="entry name" value="NAD(P)-bd_dom_sf"/>
</dbReference>
<dbReference type="OrthoDB" id="428974at2759"/>
<dbReference type="PANTHER" id="PTHR10367:SF17">
    <property type="entry name" value="MRNA-CAPPING ENZYME"/>
    <property type="match status" value="1"/>
</dbReference>
<feature type="compositionally biased region" description="Gly residues" evidence="1">
    <location>
        <begin position="459"/>
        <end position="469"/>
    </location>
</feature>
<sequence length="1184" mass="122630">MASGGPRQPGAHRPAPASSRELLGTFQPGSEAEPPGLETAQPADTTPTVLNKLQKWADYAAVGAPVWPTKFIPMKTPMSREILDNWSLAGPPKHPLTVPLLLEGQAAQGRTVGLIIDLANHDCLYSDDVPDTIEYEHVQLIAKVLPSREAIDEVERIAASFWGEHPDQYIAIHCAYGFNRTGFVVCSYLCQACGLSVEQALESFAAARPPGVKHEKFIRELFARYGTASQVPTPEGSVAATSPPEADMAVVDALAAEAESLLAAAASAEQSAAQPSPQQQAREQGGAAPPKRAQQQASPPMAVQQRPQQQGERRARRRSSEDEPPHFEDAADSLHRRSVQRQHSRSESSAGGSRGGSQHGSAVAAAAAEAVAAVAQQQQQSLAPPQQQPQHLQQAPQQQQQPPAGAEQGEEAEEEGLATTAGAPETFVGSRRLLQRKHSRGGSGGLALALSRHSIDGSSPGGSGTGSGAGSAVACGSPMSQSRTARSSYSDFAAAAQHLEGANSMRRTTSLGLAKALCEDFLQNNGTPSAVAPITAAATWDDEQLAAAGLSASGGASPNQRQPAGAARSPGGASSVAGSEAGGSQAGDGPTEEEADAACWLGSSPPKASGGSQGLACSPSKRGGIPLPRNSSGAMYGSGAPVLPPVRAQAAMLPLAAWQQPPGLQPAALGGQAGQQPGTPLTPASSNNTPSALGSSFQRSATGFLRSVSVDSDNPSLGFGAREALQQLRAAQAGVPDGLVPSRGPQALADLFREDSRGELAALDVDEHMQALALAAGLDSPPVAGPLPNAIAAACSSAAAAQAVGAGAPGGVAGGPAAQQAGQCAAASAPAAAVQPGARLQQQDGKQPPPAQQRQQQQRQQQQRQQHSAAASPHRGRAAARAPATPLRCAGQLDCPQPVPFTLTSGLRAMSWVHRTSIVDQFSAAVSARQREAGPQHKPLLDRVVVVADCSTTVGSGIAHELLRQGATVVAPLSGTNEVDQLLRDCEGVPTASLHPLIADLSSEAGCAAFVEQVLERHEQIDHGVSCFGSFWQGGQLTDQPLEEFSAMLHGPPTSHFLFAKHMLPALQQSPASSFLFVSEGAGKHMVHPDSSLFSVAASALYGIILAAQEQYADSPFRVNEMRLYAMLKRHNDIGNHQFRDHFGTKAYSHRKIGRLVSEALLTSKHAERIVVTPAMLDGATVTV</sequence>
<feature type="compositionally biased region" description="Low complexity" evidence="1">
    <location>
        <begin position="852"/>
        <end position="884"/>
    </location>
</feature>
<keyword evidence="4" id="KW-1185">Reference proteome</keyword>
<feature type="compositionally biased region" description="Low complexity" evidence="1">
    <location>
        <begin position="661"/>
        <end position="683"/>
    </location>
</feature>
<proteinExistence type="predicted"/>
<feature type="region of interest" description="Disordered" evidence="1">
    <location>
        <begin position="452"/>
        <end position="483"/>
    </location>
</feature>
<dbReference type="PROSITE" id="PS50056">
    <property type="entry name" value="TYR_PHOSPHATASE_2"/>
    <property type="match status" value="1"/>
</dbReference>
<feature type="compositionally biased region" description="Low complexity" evidence="1">
    <location>
        <begin position="376"/>
        <end position="407"/>
    </location>
</feature>
<comment type="caution">
    <text evidence="3">The sequence shown here is derived from an EMBL/GenBank/DDBJ whole genome shotgun (WGS) entry which is preliminary data.</text>
</comment>
<dbReference type="Pfam" id="PF00106">
    <property type="entry name" value="adh_short"/>
    <property type="match status" value="1"/>
</dbReference>
<dbReference type="Proteomes" id="UP000239899">
    <property type="component" value="Unassembled WGS sequence"/>
</dbReference>
<dbReference type="GO" id="GO:0004484">
    <property type="term" value="F:mRNA guanylyltransferase activity"/>
    <property type="evidence" value="ECO:0007669"/>
    <property type="project" value="TreeGrafter"/>
</dbReference>
<dbReference type="Gene3D" id="3.40.50.720">
    <property type="entry name" value="NAD(P)-binding Rossmann-like Domain"/>
    <property type="match status" value="1"/>
</dbReference>
<feature type="compositionally biased region" description="Polar residues" evidence="1">
    <location>
        <begin position="684"/>
        <end position="696"/>
    </location>
</feature>
<dbReference type="SUPFAM" id="SSF51735">
    <property type="entry name" value="NAD(P)-binding Rossmann-fold domains"/>
    <property type="match status" value="1"/>
</dbReference>
<feature type="compositionally biased region" description="Basic and acidic residues" evidence="1">
    <location>
        <begin position="318"/>
        <end position="335"/>
    </location>
</feature>
<dbReference type="EMBL" id="LHPG02000023">
    <property type="protein sequence ID" value="PRW20528.1"/>
    <property type="molecule type" value="Genomic_DNA"/>
</dbReference>
<organism evidence="3 4">
    <name type="scientific">Chlorella sorokiniana</name>
    <name type="common">Freshwater green alga</name>
    <dbReference type="NCBI Taxonomy" id="3076"/>
    <lineage>
        <taxon>Eukaryota</taxon>
        <taxon>Viridiplantae</taxon>
        <taxon>Chlorophyta</taxon>
        <taxon>core chlorophytes</taxon>
        <taxon>Trebouxiophyceae</taxon>
        <taxon>Chlorellales</taxon>
        <taxon>Chlorellaceae</taxon>
        <taxon>Chlorella clade</taxon>
        <taxon>Chlorella</taxon>
    </lineage>
</organism>
<feature type="region of interest" description="Disordered" evidence="1">
    <location>
        <begin position="376"/>
        <end position="427"/>
    </location>
</feature>
<dbReference type="CDD" id="cd14502">
    <property type="entry name" value="RNA_5'-triphosphatase"/>
    <property type="match status" value="1"/>
</dbReference>